<evidence type="ECO:0000313" key="3">
    <source>
        <dbReference type="Proteomes" id="UP001050975"/>
    </source>
</evidence>
<reference evidence="2" key="1">
    <citation type="submission" date="2019-10" db="EMBL/GenBank/DDBJ databases">
        <title>Draft genome sequece of Microseira wollei NIES-4236.</title>
        <authorList>
            <person name="Yamaguchi H."/>
            <person name="Suzuki S."/>
            <person name="Kawachi M."/>
        </authorList>
    </citation>
    <scope>NUCLEOTIDE SEQUENCE</scope>
    <source>
        <strain evidence="2">NIES-4236</strain>
    </source>
</reference>
<dbReference type="InterPro" id="IPR010982">
    <property type="entry name" value="Lambda_DNA-bd_dom_sf"/>
</dbReference>
<dbReference type="PANTHER" id="PTHR37301">
    <property type="entry name" value="DNA-BINDING PROTEIN-RELATED"/>
    <property type="match status" value="1"/>
</dbReference>
<proteinExistence type="predicted"/>
<dbReference type="InterPro" id="IPR001387">
    <property type="entry name" value="Cro/C1-type_HTH"/>
</dbReference>
<organism evidence="2 3">
    <name type="scientific">Microseira wollei NIES-4236</name>
    <dbReference type="NCBI Taxonomy" id="2530354"/>
    <lineage>
        <taxon>Bacteria</taxon>
        <taxon>Bacillati</taxon>
        <taxon>Cyanobacteriota</taxon>
        <taxon>Cyanophyceae</taxon>
        <taxon>Oscillatoriophycideae</taxon>
        <taxon>Aerosakkonematales</taxon>
        <taxon>Aerosakkonemataceae</taxon>
        <taxon>Microseira</taxon>
    </lineage>
</organism>
<name>A0AAV3XLI0_9CYAN</name>
<accession>A0AAV3XLI0</accession>
<evidence type="ECO:0000313" key="2">
    <source>
        <dbReference type="EMBL" id="GET43188.1"/>
    </source>
</evidence>
<dbReference type="SUPFAM" id="SSF47413">
    <property type="entry name" value="lambda repressor-like DNA-binding domains"/>
    <property type="match status" value="1"/>
</dbReference>
<dbReference type="Proteomes" id="UP001050975">
    <property type="component" value="Unassembled WGS sequence"/>
</dbReference>
<comment type="caution">
    <text evidence="2">The sequence shown here is derived from an EMBL/GenBank/DDBJ whole genome shotgun (WGS) entry which is preliminary data.</text>
</comment>
<dbReference type="CDD" id="cd00093">
    <property type="entry name" value="HTH_XRE"/>
    <property type="match status" value="1"/>
</dbReference>
<protein>
    <recommendedName>
        <fullName evidence="1">HTH cro/C1-type domain-containing protein</fullName>
    </recommendedName>
</protein>
<dbReference type="PANTHER" id="PTHR37301:SF1">
    <property type="entry name" value="DNA-BINDING PROTEIN"/>
    <property type="match status" value="1"/>
</dbReference>
<dbReference type="GO" id="GO:0003677">
    <property type="term" value="F:DNA binding"/>
    <property type="evidence" value="ECO:0007669"/>
    <property type="project" value="InterPro"/>
</dbReference>
<dbReference type="Pfam" id="PF13443">
    <property type="entry name" value="HTH_26"/>
    <property type="match status" value="1"/>
</dbReference>
<dbReference type="Gene3D" id="1.10.260.40">
    <property type="entry name" value="lambda repressor-like DNA-binding domains"/>
    <property type="match status" value="1"/>
</dbReference>
<gene>
    <name evidence="2" type="ORF">MiSe_80100</name>
</gene>
<feature type="domain" description="HTH cro/C1-type" evidence="1">
    <location>
        <begin position="1"/>
        <end position="57"/>
    </location>
</feature>
<sequence>MAERKISNKELAVLIGRHPKSISRLKLHDRLPRIDEPTLEALCKALKCQPGDLIVYEEGETDS</sequence>
<keyword evidence="3" id="KW-1185">Reference proteome</keyword>
<dbReference type="AlphaFoldDB" id="A0AAV3XLI0"/>
<evidence type="ECO:0000259" key="1">
    <source>
        <dbReference type="Pfam" id="PF13443"/>
    </source>
</evidence>
<dbReference type="EMBL" id="BLAY01000205">
    <property type="protein sequence ID" value="GET43188.1"/>
    <property type="molecule type" value="Genomic_DNA"/>
</dbReference>